<gene>
    <name evidence="2" type="ORF">GCM10023200_54380</name>
</gene>
<accession>A0ABP9CG13</accession>
<feature type="compositionally biased region" description="Basic residues" evidence="1">
    <location>
        <begin position="9"/>
        <end position="21"/>
    </location>
</feature>
<evidence type="ECO:0000313" key="3">
    <source>
        <dbReference type="Proteomes" id="UP001500928"/>
    </source>
</evidence>
<name>A0ABP9CG13_9PSEU</name>
<comment type="caution">
    <text evidence="2">The sequence shown here is derived from an EMBL/GenBank/DDBJ whole genome shotgun (WGS) entry which is preliminary data.</text>
</comment>
<evidence type="ECO:0000313" key="2">
    <source>
        <dbReference type="EMBL" id="GAA4809710.1"/>
    </source>
</evidence>
<sequence>MRSAPPSRSPHHPLPTRRAARPGRSDRRFPPGPTLADGTECRLRFAAPEAPAGEEDAMEEHEELVEETLVEEVSIDGMCGVY</sequence>
<dbReference type="NCBIfam" id="TIGR03969">
    <property type="entry name" value="mycofactocin"/>
    <property type="match status" value="1"/>
</dbReference>
<evidence type="ECO:0000256" key="1">
    <source>
        <dbReference type="SAM" id="MobiDB-lite"/>
    </source>
</evidence>
<dbReference type="Pfam" id="PF23709">
    <property type="entry name" value="MftA"/>
    <property type="match status" value="1"/>
</dbReference>
<reference evidence="3" key="1">
    <citation type="journal article" date="2019" name="Int. J. Syst. Evol. Microbiol.">
        <title>The Global Catalogue of Microorganisms (GCM) 10K type strain sequencing project: providing services to taxonomists for standard genome sequencing and annotation.</title>
        <authorList>
            <consortium name="The Broad Institute Genomics Platform"/>
            <consortium name="The Broad Institute Genome Sequencing Center for Infectious Disease"/>
            <person name="Wu L."/>
            <person name="Ma J."/>
        </authorList>
    </citation>
    <scope>NUCLEOTIDE SEQUENCE [LARGE SCALE GENOMIC DNA]</scope>
    <source>
        <strain evidence="3">JCM 17979</strain>
    </source>
</reference>
<dbReference type="Proteomes" id="UP001500928">
    <property type="component" value="Unassembled WGS sequence"/>
</dbReference>
<feature type="region of interest" description="Disordered" evidence="1">
    <location>
        <begin position="1"/>
        <end position="41"/>
    </location>
</feature>
<dbReference type="EMBL" id="BAABHO010000067">
    <property type="protein sequence ID" value="GAA4809710.1"/>
    <property type="molecule type" value="Genomic_DNA"/>
</dbReference>
<organism evidence="2 3">
    <name type="scientific">Actinomycetospora chlora</name>
    <dbReference type="NCBI Taxonomy" id="663608"/>
    <lineage>
        <taxon>Bacteria</taxon>
        <taxon>Bacillati</taxon>
        <taxon>Actinomycetota</taxon>
        <taxon>Actinomycetes</taxon>
        <taxon>Pseudonocardiales</taxon>
        <taxon>Pseudonocardiaceae</taxon>
        <taxon>Actinomycetospora</taxon>
    </lineage>
</organism>
<dbReference type="InterPro" id="IPR023988">
    <property type="entry name" value="MftA"/>
</dbReference>
<keyword evidence="3" id="KW-1185">Reference proteome</keyword>
<proteinExistence type="predicted"/>
<evidence type="ECO:0008006" key="4">
    <source>
        <dbReference type="Google" id="ProtNLM"/>
    </source>
</evidence>
<protein>
    <recommendedName>
        <fullName evidence="4">Mycofactocin</fullName>
    </recommendedName>
</protein>